<gene>
    <name evidence="2" type="ORF">PACLA_8A036788</name>
</gene>
<reference evidence="2" key="1">
    <citation type="submission" date="2020-04" db="EMBL/GenBank/DDBJ databases">
        <authorList>
            <person name="Alioto T."/>
            <person name="Alioto T."/>
            <person name="Gomez Garrido J."/>
        </authorList>
    </citation>
    <scope>NUCLEOTIDE SEQUENCE</scope>
    <source>
        <strain evidence="2">A484AB</strain>
    </source>
</reference>
<feature type="region of interest" description="Disordered" evidence="1">
    <location>
        <begin position="44"/>
        <end position="67"/>
    </location>
</feature>
<accession>A0A6S7JLX7</accession>
<evidence type="ECO:0000256" key="1">
    <source>
        <dbReference type="SAM" id="MobiDB-lite"/>
    </source>
</evidence>
<organism evidence="2 3">
    <name type="scientific">Paramuricea clavata</name>
    <name type="common">Red gorgonian</name>
    <name type="synonym">Violescent sea-whip</name>
    <dbReference type="NCBI Taxonomy" id="317549"/>
    <lineage>
        <taxon>Eukaryota</taxon>
        <taxon>Metazoa</taxon>
        <taxon>Cnidaria</taxon>
        <taxon>Anthozoa</taxon>
        <taxon>Octocorallia</taxon>
        <taxon>Malacalcyonacea</taxon>
        <taxon>Plexauridae</taxon>
        <taxon>Paramuricea</taxon>
    </lineage>
</organism>
<sequence>MNLIILAIVHDLKHNSAIIRISIIPLVMWKETFPLEEDFPRRAGGVTQTQHIQDSSPRGQYRKPNEDFHLSAERTRELSYSCGDLPLIL</sequence>
<comment type="caution">
    <text evidence="2">The sequence shown here is derived from an EMBL/GenBank/DDBJ whole genome shotgun (WGS) entry which is preliminary data.</text>
</comment>
<feature type="compositionally biased region" description="Polar residues" evidence="1">
    <location>
        <begin position="46"/>
        <end position="58"/>
    </location>
</feature>
<evidence type="ECO:0000313" key="3">
    <source>
        <dbReference type="Proteomes" id="UP001152795"/>
    </source>
</evidence>
<feature type="non-terminal residue" evidence="2">
    <location>
        <position position="89"/>
    </location>
</feature>
<proteinExistence type="predicted"/>
<dbReference type="AlphaFoldDB" id="A0A6S7JLX7"/>
<evidence type="ECO:0000313" key="2">
    <source>
        <dbReference type="EMBL" id="CAB4032038.1"/>
    </source>
</evidence>
<dbReference type="Proteomes" id="UP001152795">
    <property type="component" value="Unassembled WGS sequence"/>
</dbReference>
<name>A0A6S7JLX7_PARCT</name>
<dbReference type="EMBL" id="CACRXK020018073">
    <property type="protein sequence ID" value="CAB4032038.1"/>
    <property type="molecule type" value="Genomic_DNA"/>
</dbReference>
<protein>
    <submittedName>
        <fullName evidence="2">Uncharacterized protein</fullName>
    </submittedName>
</protein>
<keyword evidence="3" id="KW-1185">Reference proteome</keyword>